<evidence type="ECO:0000259" key="5">
    <source>
        <dbReference type="PROSITE" id="PS01124"/>
    </source>
</evidence>
<dbReference type="InterPro" id="IPR009057">
    <property type="entry name" value="Homeodomain-like_sf"/>
</dbReference>
<evidence type="ECO:0000256" key="2">
    <source>
        <dbReference type="ARBA" id="ARBA00023125"/>
    </source>
</evidence>
<feature type="transmembrane region" description="Helical" evidence="4">
    <location>
        <begin position="12"/>
        <end position="34"/>
    </location>
</feature>
<dbReference type="RefSeq" id="WP_076179652.1">
    <property type="nucleotide sequence ID" value="NZ_MKQP01000046.1"/>
</dbReference>
<dbReference type="PANTHER" id="PTHR43280:SF2">
    <property type="entry name" value="HTH-TYPE TRANSCRIPTIONAL REGULATOR EXSA"/>
    <property type="match status" value="1"/>
</dbReference>
<dbReference type="InterPro" id="IPR018062">
    <property type="entry name" value="HTH_AraC-typ_CS"/>
</dbReference>
<dbReference type="Pfam" id="PF12833">
    <property type="entry name" value="HTH_18"/>
    <property type="match status" value="1"/>
</dbReference>
<dbReference type="PANTHER" id="PTHR43280">
    <property type="entry name" value="ARAC-FAMILY TRANSCRIPTIONAL REGULATOR"/>
    <property type="match status" value="1"/>
</dbReference>
<dbReference type="Gene3D" id="1.10.10.60">
    <property type="entry name" value="Homeodomain-like"/>
    <property type="match status" value="2"/>
</dbReference>
<keyword evidence="4" id="KW-0472">Membrane</keyword>
<evidence type="ECO:0000256" key="4">
    <source>
        <dbReference type="SAM" id="Phobius"/>
    </source>
</evidence>
<dbReference type="PROSITE" id="PS00041">
    <property type="entry name" value="HTH_ARAC_FAMILY_1"/>
    <property type="match status" value="1"/>
</dbReference>
<gene>
    <name evidence="6" type="ORF">BJP51_28245</name>
</gene>
<keyword evidence="3" id="KW-0804">Transcription</keyword>
<dbReference type="PROSITE" id="PS01124">
    <property type="entry name" value="HTH_ARAC_FAMILY_2"/>
    <property type="match status" value="1"/>
</dbReference>
<comment type="caution">
    <text evidence="6">The sequence shown here is derived from an EMBL/GenBank/DDBJ whole genome shotgun (WGS) entry which is preliminary data.</text>
</comment>
<feature type="domain" description="HTH araC/xylS-type" evidence="5">
    <location>
        <begin position="637"/>
        <end position="737"/>
    </location>
</feature>
<keyword evidence="2" id="KW-0238">DNA-binding</keyword>
<organism evidence="6 7">
    <name type="scientific">Paenibacillus odorifer</name>
    <dbReference type="NCBI Taxonomy" id="189426"/>
    <lineage>
        <taxon>Bacteria</taxon>
        <taxon>Bacillati</taxon>
        <taxon>Bacillota</taxon>
        <taxon>Bacilli</taxon>
        <taxon>Bacillales</taxon>
        <taxon>Paenibacillaceae</taxon>
        <taxon>Paenibacillus</taxon>
    </lineage>
</organism>
<dbReference type="GO" id="GO:0043565">
    <property type="term" value="F:sequence-specific DNA binding"/>
    <property type="evidence" value="ECO:0007669"/>
    <property type="project" value="InterPro"/>
</dbReference>
<dbReference type="SUPFAM" id="SSF46689">
    <property type="entry name" value="Homeodomain-like"/>
    <property type="match status" value="1"/>
</dbReference>
<dbReference type="InterPro" id="IPR020449">
    <property type="entry name" value="Tscrpt_reg_AraC-type_HTH"/>
</dbReference>
<evidence type="ECO:0000256" key="1">
    <source>
        <dbReference type="ARBA" id="ARBA00023015"/>
    </source>
</evidence>
<reference evidence="6 7" key="1">
    <citation type="submission" date="2016-10" db="EMBL/GenBank/DDBJ databases">
        <title>Paenibacillus species isolates.</title>
        <authorList>
            <person name="Beno S.M."/>
        </authorList>
    </citation>
    <scope>NUCLEOTIDE SEQUENCE [LARGE SCALE GENOMIC DNA]</scope>
    <source>
        <strain evidence="6 7">FSL H7-0604</strain>
    </source>
</reference>
<dbReference type="GO" id="GO:0003700">
    <property type="term" value="F:DNA-binding transcription factor activity"/>
    <property type="evidence" value="ECO:0007669"/>
    <property type="project" value="InterPro"/>
</dbReference>
<keyword evidence="1" id="KW-0805">Transcription regulation</keyword>
<proteinExistence type="predicted"/>
<sequence length="747" mass="83886">MGKRKKLYSRFFMSLTAISVCCILVLAVVIFYWYRNITIDNVNKANQNVLVNTETVFTNYEEIVQNYAMDFYRNPNINALMMNGDTSWSDQLYSALSQIRGALVVNQYMENAYIMGVDEPVAMFENLPLSPESKLELFSRMRDNIIVESPFLWEATLNNGTPITLLTVFYNDRAFADSEYNGAVALTVNLGKLQNNLFTQKEGEATRYAVLDGKASVLMHSALSDIPLEEGMLKQVVSSTSERGSFVYKGGEEPQLITYVYSAADKLWFVSETSYKDSIRDISNARNLMTGLCLALIAAASITANLISRRMYKPIGRLFGNIAHLSGNEEALKTGGDFDTVSQELEQIGVKLEQLKKESDDSALMRWLLSPQRTPENSGTPLMSIAASGGAYCVCVLTALEPEQPEDSDFRHTFEENIQQIEHAFCELAAIQSFRPHQGTAVLILSELHSGSFGDYALYRGKWEETAAQLQLSGACCAFGISGLTDDLNLLRAKYNEAADSLQYIKFHVQQNIIFADDTIHLNSSPMPDSALEPVLQAVKQTELSNHIPQAVERLLAVACSYRVEPATIALSRLVFELSRTAELNPDVQHSGFLDNYQHIWQIQSYDKLWNWIVDSCYTAHERIASMSAVQTKSIAGEAICYIRDHYDDSRLSLNALADKLSLSPAYLSRLIADEVNCSFPDFVNLLRLEQAQMLLVTELGLDIREIAEKVGYNSSTYFTTQFKKRYGVTPSKWRMNHILQKQNLPD</sequence>
<dbReference type="InterPro" id="IPR001387">
    <property type="entry name" value="Cro/C1-type_HTH"/>
</dbReference>
<protein>
    <recommendedName>
        <fullName evidence="5">HTH araC/xylS-type domain-containing protein</fullName>
    </recommendedName>
</protein>
<keyword evidence="4" id="KW-0812">Transmembrane</keyword>
<dbReference type="PRINTS" id="PR00032">
    <property type="entry name" value="HTHARAC"/>
</dbReference>
<evidence type="ECO:0000313" key="6">
    <source>
        <dbReference type="EMBL" id="OMD25104.1"/>
    </source>
</evidence>
<dbReference type="AlphaFoldDB" id="A0A1R0WZU9"/>
<dbReference type="InterPro" id="IPR018060">
    <property type="entry name" value="HTH_AraC"/>
</dbReference>
<dbReference type="Proteomes" id="UP000187465">
    <property type="component" value="Unassembled WGS sequence"/>
</dbReference>
<dbReference type="SMART" id="SM00342">
    <property type="entry name" value="HTH_ARAC"/>
    <property type="match status" value="1"/>
</dbReference>
<dbReference type="EMBL" id="MKQP01000046">
    <property type="protein sequence ID" value="OMD25104.1"/>
    <property type="molecule type" value="Genomic_DNA"/>
</dbReference>
<keyword evidence="4" id="KW-1133">Transmembrane helix</keyword>
<evidence type="ECO:0000313" key="7">
    <source>
        <dbReference type="Proteomes" id="UP000187465"/>
    </source>
</evidence>
<evidence type="ECO:0000256" key="3">
    <source>
        <dbReference type="ARBA" id="ARBA00023163"/>
    </source>
</evidence>
<accession>A0A1R0WZU9</accession>
<dbReference type="CDD" id="cd00093">
    <property type="entry name" value="HTH_XRE"/>
    <property type="match status" value="1"/>
</dbReference>
<name>A0A1R0WZU9_9BACL</name>